<dbReference type="PROSITE" id="PS50850">
    <property type="entry name" value="MFS"/>
    <property type="match status" value="1"/>
</dbReference>
<dbReference type="GO" id="GO:0022857">
    <property type="term" value="F:transmembrane transporter activity"/>
    <property type="evidence" value="ECO:0007669"/>
    <property type="project" value="InterPro"/>
</dbReference>
<feature type="transmembrane region" description="Helical" evidence="6">
    <location>
        <begin position="20"/>
        <end position="38"/>
    </location>
</feature>
<keyword evidence="2" id="KW-0813">Transport</keyword>
<evidence type="ECO:0000256" key="3">
    <source>
        <dbReference type="ARBA" id="ARBA00022692"/>
    </source>
</evidence>
<dbReference type="PANTHER" id="PTHR23506:SF23">
    <property type="entry name" value="GH10249P"/>
    <property type="match status" value="1"/>
</dbReference>
<evidence type="ECO:0000256" key="4">
    <source>
        <dbReference type="ARBA" id="ARBA00022989"/>
    </source>
</evidence>
<name>A0A6J7UN28_9ZZZZ</name>
<keyword evidence="5 6" id="KW-0472">Membrane</keyword>
<dbReference type="Pfam" id="PF07690">
    <property type="entry name" value="MFS_1"/>
    <property type="match status" value="2"/>
</dbReference>
<evidence type="ECO:0000313" key="8">
    <source>
        <dbReference type="EMBL" id="CAB5067413.1"/>
    </source>
</evidence>
<evidence type="ECO:0000256" key="5">
    <source>
        <dbReference type="ARBA" id="ARBA00023136"/>
    </source>
</evidence>
<dbReference type="InterPro" id="IPR020846">
    <property type="entry name" value="MFS_dom"/>
</dbReference>
<dbReference type="Gene3D" id="1.20.1250.20">
    <property type="entry name" value="MFS general substrate transporter like domains"/>
    <property type="match status" value="1"/>
</dbReference>
<dbReference type="PANTHER" id="PTHR23506">
    <property type="entry name" value="GH10249P"/>
    <property type="match status" value="1"/>
</dbReference>
<protein>
    <submittedName>
        <fullName evidence="8">Unannotated protein</fullName>
    </submittedName>
</protein>
<keyword evidence="4 6" id="KW-1133">Transmembrane helix</keyword>
<evidence type="ECO:0000256" key="1">
    <source>
        <dbReference type="ARBA" id="ARBA00004141"/>
    </source>
</evidence>
<accession>A0A6J7UN28</accession>
<dbReference type="GO" id="GO:0016020">
    <property type="term" value="C:membrane"/>
    <property type="evidence" value="ECO:0007669"/>
    <property type="project" value="UniProtKB-SubCell"/>
</dbReference>
<feature type="transmembrane region" description="Helical" evidence="6">
    <location>
        <begin position="167"/>
        <end position="185"/>
    </location>
</feature>
<feature type="transmembrane region" description="Helical" evidence="6">
    <location>
        <begin position="273"/>
        <end position="295"/>
    </location>
</feature>
<dbReference type="InterPro" id="IPR036259">
    <property type="entry name" value="MFS_trans_sf"/>
</dbReference>
<feature type="transmembrane region" description="Helical" evidence="6">
    <location>
        <begin position="241"/>
        <end position="261"/>
    </location>
</feature>
<feature type="transmembrane region" description="Helical" evidence="6">
    <location>
        <begin position="364"/>
        <end position="385"/>
    </location>
</feature>
<feature type="transmembrane region" description="Helical" evidence="6">
    <location>
        <begin position="206"/>
        <end position="229"/>
    </location>
</feature>
<evidence type="ECO:0000259" key="7">
    <source>
        <dbReference type="PROSITE" id="PS50850"/>
    </source>
</evidence>
<organism evidence="8">
    <name type="scientific">freshwater metagenome</name>
    <dbReference type="NCBI Taxonomy" id="449393"/>
    <lineage>
        <taxon>unclassified sequences</taxon>
        <taxon>metagenomes</taxon>
        <taxon>ecological metagenomes</taxon>
    </lineage>
</organism>
<dbReference type="EMBL" id="CAFBQU010000056">
    <property type="protein sequence ID" value="CAB5067413.1"/>
    <property type="molecule type" value="Genomic_DNA"/>
</dbReference>
<reference evidence="8" key="1">
    <citation type="submission" date="2020-05" db="EMBL/GenBank/DDBJ databases">
        <authorList>
            <person name="Chiriac C."/>
            <person name="Salcher M."/>
            <person name="Ghai R."/>
            <person name="Kavagutti S V."/>
        </authorList>
    </citation>
    <scope>NUCLEOTIDE SEQUENCE</scope>
</reference>
<comment type="subcellular location">
    <subcellularLocation>
        <location evidence="1">Membrane</location>
        <topology evidence="1">Multi-pass membrane protein</topology>
    </subcellularLocation>
</comment>
<evidence type="ECO:0000256" key="2">
    <source>
        <dbReference type="ARBA" id="ARBA00022448"/>
    </source>
</evidence>
<dbReference type="AlphaFoldDB" id="A0A6J7UN28"/>
<proteinExistence type="predicted"/>
<gene>
    <name evidence="8" type="ORF">UFOPK4347_01469</name>
</gene>
<dbReference type="SUPFAM" id="SSF103473">
    <property type="entry name" value="MFS general substrate transporter"/>
    <property type="match status" value="1"/>
</dbReference>
<evidence type="ECO:0000256" key="6">
    <source>
        <dbReference type="SAM" id="Phobius"/>
    </source>
</evidence>
<dbReference type="InterPro" id="IPR050930">
    <property type="entry name" value="MFS_Vesicular_Transporter"/>
</dbReference>
<keyword evidence="3 6" id="KW-0812">Transmembrane</keyword>
<feature type="transmembrane region" description="Helical" evidence="6">
    <location>
        <begin position="82"/>
        <end position="100"/>
    </location>
</feature>
<feature type="transmembrane region" description="Helical" evidence="6">
    <location>
        <begin position="50"/>
        <end position="70"/>
    </location>
</feature>
<dbReference type="InterPro" id="IPR011701">
    <property type="entry name" value="MFS"/>
</dbReference>
<feature type="domain" description="Major facilitator superfamily (MFS) profile" evidence="7">
    <location>
        <begin position="16"/>
        <end position="389"/>
    </location>
</feature>
<sequence length="391" mass="41222">MTTAKHHSKEERDTATMSVLMFAVFATAVSNSIIFAALSDLQDKYGFGDAGLGLIAGIGFFVGLLTQVFVAPFADSRQPKNLMVLGLVFACCGSVFFAFGNTLWQFIIARAIVGVSFGCTQPAARAVAAHLDKSRAAERLGRLAGMETAGIVGGPLLGGILLDPLGLRSTFLVFSGIALLGALVLSVKHLPQLEHNSESSKLSLTLFRFPGVRIAALTTMSLFLPIGVYDALWDRYLTDRGATNFAVGLSFLLYGLPFVLLSRYGGKLADKWGALRVALYAIFIVAPITGSYGLFTTPVAIILVSMVEGIFQAISVPASQATMAAVAPPGRAAAAQGLSGASNLVAASLMAFTSPLIYGHYGPATTFIVAACFMLLLSITAQLMARKHRLL</sequence>